<reference evidence="2" key="1">
    <citation type="submission" date="2022-12" db="EMBL/GenBank/DDBJ databases">
        <title>Draft genome assemblies for two species of Escallonia (Escalloniales).</title>
        <authorList>
            <person name="Chanderbali A."/>
            <person name="Dervinis C."/>
            <person name="Anghel I."/>
            <person name="Soltis D."/>
            <person name="Soltis P."/>
            <person name="Zapata F."/>
        </authorList>
    </citation>
    <scope>NUCLEOTIDE SEQUENCE</scope>
    <source>
        <strain evidence="2">UCBG64.0493</strain>
        <tissue evidence="2">Leaf</tissue>
    </source>
</reference>
<protein>
    <recommendedName>
        <fullName evidence="4">Ankyrin repeat-containing protein</fullName>
    </recommendedName>
</protein>
<sequence length="108" mass="12768">MKEVFRKVDKDGKYVLHLAAKLGSYRPWLFFPGAALQMQWEIKWYEVQATKQIKKINTHEAPSNLVEDGIDERERFGAKQQHNSNTTIRRERAFSMKSERKKSVEERA</sequence>
<feature type="compositionally biased region" description="Basic and acidic residues" evidence="1">
    <location>
        <begin position="88"/>
        <end position="108"/>
    </location>
</feature>
<dbReference type="AlphaFoldDB" id="A0AA88V469"/>
<comment type="caution">
    <text evidence="2">The sequence shown here is derived from an EMBL/GenBank/DDBJ whole genome shotgun (WGS) entry which is preliminary data.</text>
</comment>
<evidence type="ECO:0000313" key="2">
    <source>
        <dbReference type="EMBL" id="KAK3001617.1"/>
    </source>
</evidence>
<organism evidence="2 3">
    <name type="scientific">Escallonia herrerae</name>
    <dbReference type="NCBI Taxonomy" id="1293975"/>
    <lineage>
        <taxon>Eukaryota</taxon>
        <taxon>Viridiplantae</taxon>
        <taxon>Streptophyta</taxon>
        <taxon>Embryophyta</taxon>
        <taxon>Tracheophyta</taxon>
        <taxon>Spermatophyta</taxon>
        <taxon>Magnoliopsida</taxon>
        <taxon>eudicotyledons</taxon>
        <taxon>Gunneridae</taxon>
        <taxon>Pentapetalae</taxon>
        <taxon>asterids</taxon>
        <taxon>campanulids</taxon>
        <taxon>Escalloniales</taxon>
        <taxon>Escalloniaceae</taxon>
        <taxon>Escallonia</taxon>
    </lineage>
</organism>
<dbReference type="EMBL" id="JAVXUP010002751">
    <property type="protein sequence ID" value="KAK3001617.1"/>
    <property type="molecule type" value="Genomic_DNA"/>
</dbReference>
<evidence type="ECO:0000313" key="3">
    <source>
        <dbReference type="Proteomes" id="UP001188597"/>
    </source>
</evidence>
<keyword evidence="3" id="KW-1185">Reference proteome</keyword>
<gene>
    <name evidence="2" type="ORF">RJ639_020656</name>
</gene>
<evidence type="ECO:0008006" key="4">
    <source>
        <dbReference type="Google" id="ProtNLM"/>
    </source>
</evidence>
<name>A0AA88V469_9ASTE</name>
<evidence type="ECO:0000256" key="1">
    <source>
        <dbReference type="SAM" id="MobiDB-lite"/>
    </source>
</evidence>
<dbReference type="Proteomes" id="UP001188597">
    <property type="component" value="Unassembled WGS sequence"/>
</dbReference>
<accession>A0AA88V469</accession>
<proteinExistence type="predicted"/>
<feature type="region of interest" description="Disordered" evidence="1">
    <location>
        <begin position="75"/>
        <end position="108"/>
    </location>
</feature>